<dbReference type="AlphaFoldDB" id="A0A4S4EM98"/>
<protein>
    <submittedName>
        <fullName evidence="2">Uncharacterized protein</fullName>
    </submittedName>
</protein>
<keyword evidence="1" id="KW-0472">Membrane</keyword>
<comment type="caution">
    <text evidence="2">The sequence shown here is derived from an EMBL/GenBank/DDBJ whole genome shotgun (WGS) entry which is preliminary data.</text>
</comment>
<keyword evidence="1" id="KW-0812">Transmembrane</keyword>
<reference evidence="2 3" key="1">
    <citation type="journal article" date="2018" name="Proc. Natl. Acad. Sci. U.S.A.">
        <title>Draft genome sequence of Camellia sinensis var. sinensis provides insights into the evolution of the tea genome and tea quality.</title>
        <authorList>
            <person name="Wei C."/>
            <person name="Yang H."/>
            <person name="Wang S."/>
            <person name="Zhao J."/>
            <person name="Liu C."/>
            <person name="Gao L."/>
            <person name="Xia E."/>
            <person name="Lu Y."/>
            <person name="Tai Y."/>
            <person name="She G."/>
            <person name="Sun J."/>
            <person name="Cao H."/>
            <person name="Tong W."/>
            <person name="Gao Q."/>
            <person name="Li Y."/>
            <person name="Deng W."/>
            <person name="Jiang X."/>
            <person name="Wang W."/>
            <person name="Chen Q."/>
            <person name="Zhang S."/>
            <person name="Li H."/>
            <person name="Wu J."/>
            <person name="Wang P."/>
            <person name="Li P."/>
            <person name="Shi C."/>
            <person name="Zheng F."/>
            <person name="Jian J."/>
            <person name="Huang B."/>
            <person name="Shan D."/>
            <person name="Shi M."/>
            <person name="Fang C."/>
            <person name="Yue Y."/>
            <person name="Li F."/>
            <person name="Li D."/>
            <person name="Wei S."/>
            <person name="Han B."/>
            <person name="Jiang C."/>
            <person name="Yin Y."/>
            <person name="Xia T."/>
            <person name="Zhang Z."/>
            <person name="Bennetzen J.L."/>
            <person name="Zhao S."/>
            <person name="Wan X."/>
        </authorList>
    </citation>
    <scope>NUCLEOTIDE SEQUENCE [LARGE SCALE GENOMIC DNA]</scope>
    <source>
        <strain evidence="3">cv. Shuchazao</strain>
        <tissue evidence="2">Leaf</tissue>
    </source>
</reference>
<gene>
    <name evidence="2" type="ORF">TEA_018313</name>
</gene>
<evidence type="ECO:0000313" key="2">
    <source>
        <dbReference type="EMBL" id="THG17334.1"/>
    </source>
</evidence>
<name>A0A4S4EM98_CAMSN</name>
<organism evidence="2 3">
    <name type="scientific">Camellia sinensis var. sinensis</name>
    <name type="common">China tea</name>
    <dbReference type="NCBI Taxonomy" id="542762"/>
    <lineage>
        <taxon>Eukaryota</taxon>
        <taxon>Viridiplantae</taxon>
        <taxon>Streptophyta</taxon>
        <taxon>Embryophyta</taxon>
        <taxon>Tracheophyta</taxon>
        <taxon>Spermatophyta</taxon>
        <taxon>Magnoliopsida</taxon>
        <taxon>eudicotyledons</taxon>
        <taxon>Gunneridae</taxon>
        <taxon>Pentapetalae</taxon>
        <taxon>asterids</taxon>
        <taxon>Ericales</taxon>
        <taxon>Theaceae</taxon>
        <taxon>Camellia</taxon>
    </lineage>
</organism>
<sequence length="133" mass="14031">MDVFQSVAWYEAEVVAMTVALLEGKEKASGGQICGNMTSAGTGIIICGNMTSIVGSAPGFPHGIIDPIEELAELAFGSRVVSMLTFVLEVLYCLSLVNLGVSGLIFSLTSKDLCYCCIPTLMSSKFVCNYASL</sequence>
<dbReference type="Proteomes" id="UP000306102">
    <property type="component" value="Unassembled WGS sequence"/>
</dbReference>
<evidence type="ECO:0000256" key="1">
    <source>
        <dbReference type="SAM" id="Phobius"/>
    </source>
</evidence>
<keyword evidence="1" id="KW-1133">Transmembrane helix</keyword>
<feature type="transmembrane region" description="Helical" evidence="1">
    <location>
        <begin position="86"/>
        <end position="108"/>
    </location>
</feature>
<dbReference type="EMBL" id="SDRB02003587">
    <property type="protein sequence ID" value="THG17334.1"/>
    <property type="molecule type" value="Genomic_DNA"/>
</dbReference>
<evidence type="ECO:0000313" key="3">
    <source>
        <dbReference type="Proteomes" id="UP000306102"/>
    </source>
</evidence>
<dbReference type="STRING" id="542762.A0A4S4EM98"/>
<keyword evidence="3" id="KW-1185">Reference proteome</keyword>
<accession>A0A4S4EM98</accession>
<proteinExistence type="predicted"/>